<keyword evidence="1" id="KW-0732">Signal</keyword>
<feature type="chain" id="PRO_5044639788" evidence="1">
    <location>
        <begin position="17"/>
        <end position="153"/>
    </location>
</feature>
<evidence type="ECO:0000256" key="1">
    <source>
        <dbReference type="SAM" id="SignalP"/>
    </source>
</evidence>
<reference evidence="3 4" key="1">
    <citation type="submission" date="2025-05" db="UniProtKB">
        <authorList>
            <consortium name="RefSeq"/>
        </authorList>
    </citation>
    <scope>IDENTIFICATION</scope>
    <source>
        <tissue evidence="3 4">Whole larvae</tissue>
    </source>
</reference>
<sequence>MHPVLYVMLTIGVCLAHYRGGYDARNLIEREEPQDDIEGEIVECPVCVGSSSNDWLPSNELCPIVRGNKRYKRCQRGTYVNTVCDNRLDCYRGPKEQCTEKMDFDIYGQKCAPGYYCNKYLGVCTGLEYNVESKTQWLLNPNRRYPLRAKRDV</sequence>
<evidence type="ECO:0000313" key="4">
    <source>
        <dbReference type="RefSeq" id="XP_031769465.2"/>
    </source>
</evidence>
<accession>A0A6J1WXB5</accession>
<feature type="signal peptide" evidence="1">
    <location>
        <begin position="1"/>
        <end position="16"/>
    </location>
</feature>
<dbReference type="RefSeq" id="XP_026760826.2">
    <property type="nucleotide sequence ID" value="XM_026905025.3"/>
</dbReference>
<gene>
    <name evidence="3 4 5" type="primary">LOC113519812</name>
</gene>
<dbReference type="KEGG" id="gmw:113519812"/>
<dbReference type="Proteomes" id="UP001652740">
    <property type="component" value="Unplaced"/>
</dbReference>
<proteinExistence type="predicted"/>
<keyword evidence="2" id="KW-1185">Reference proteome</keyword>
<name>A0A6J1WXB5_GALME</name>
<evidence type="ECO:0000313" key="5">
    <source>
        <dbReference type="RefSeq" id="XP_052756383.1"/>
    </source>
</evidence>
<protein>
    <submittedName>
        <fullName evidence="3 4">Uncharacterized protein LOC113519812</fullName>
    </submittedName>
</protein>
<evidence type="ECO:0000313" key="3">
    <source>
        <dbReference type="RefSeq" id="XP_026760826.2"/>
    </source>
</evidence>
<dbReference type="RefSeq" id="XP_052756383.1">
    <property type="nucleotide sequence ID" value="XM_052900423.1"/>
</dbReference>
<organism evidence="2 3">
    <name type="scientific">Galleria mellonella</name>
    <name type="common">Greater wax moth</name>
    <dbReference type="NCBI Taxonomy" id="7137"/>
    <lineage>
        <taxon>Eukaryota</taxon>
        <taxon>Metazoa</taxon>
        <taxon>Ecdysozoa</taxon>
        <taxon>Arthropoda</taxon>
        <taxon>Hexapoda</taxon>
        <taxon>Insecta</taxon>
        <taxon>Pterygota</taxon>
        <taxon>Neoptera</taxon>
        <taxon>Endopterygota</taxon>
        <taxon>Lepidoptera</taxon>
        <taxon>Glossata</taxon>
        <taxon>Ditrysia</taxon>
        <taxon>Pyraloidea</taxon>
        <taxon>Pyralidae</taxon>
        <taxon>Galleriinae</taxon>
        <taxon>Galleria</taxon>
    </lineage>
</organism>
<evidence type="ECO:0000313" key="2">
    <source>
        <dbReference type="Proteomes" id="UP001652740"/>
    </source>
</evidence>
<dbReference type="RefSeq" id="XP_031769465.2">
    <property type="nucleotide sequence ID" value="XM_031913605.2"/>
</dbReference>
<dbReference type="AlphaFoldDB" id="A0A6J1WXB5"/>
<dbReference type="GeneID" id="113519812"/>